<proteinExistence type="predicted"/>
<dbReference type="OMA" id="RICCDTH"/>
<evidence type="ECO:0000313" key="4">
    <source>
        <dbReference type="Proteomes" id="UP000054937"/>
    </source>
</evidence>
<accession>A0A0V0QAA7</accession>
<feature type="region of interest" description="Disordered" evidence="1">
    <location>
        <begin position="165"/>
        <end position="199"/>
    </location>
</feature>
<gene>
    <name evidence="3" type="ORF">PPERSA_11597</name>
</gene>
<dbReference type="InParanoid" id="A0A0V0QAA7"/>
<keyword evidence="2" id="KW-0472">Membrane</keyword>
<feature type="compositionally biased region" description="Basic and acidic residues" evidence="1">
    <location>
        <begin position="165"/>
        <end position="175"/>
    </location>
</feature>
<comment type="caution">
    <text evidence="3">The sequence shown here is derived from an EMBL/GenBank/DDBJ whole genome shotgun (WGS) entry which is preliminary data.</text>
</comment>
<feature type="transmembrane region" description="Helical" evidence="2">
    <location>
        <begin position="54"/>
        <end position="77"/>
    </location>
</feature>
<evidence type="ECO:0000313" key="3">
    <source>
        <dbReference type="EMBL" id="KRW98996.1"/>
    </source>
</evidence>
<keyword evidence="4" id="KW-1185">Reference proteome</keyword>
<dbReference type="Proteomes" id="UP000054937">
    <property type="component" value="Unassembled WGS sequence"/>
</dbReference>
<dbReference type="AlphaFoldDB" id="A0A0V0QAA7"/>
<protein>
    <submittedName>
        <fullName evidence="3">Uncharacterized protein</fullName>
    </submittedName>
</protein>
<feature type="transmembrane region" description="Helical" evidence="2">
    <location>
        <begin position="16"/>
        <end position="34"/>
    </location>
</feature>
<name>A0A0V0QAA7_PSEPJ</name>
<evidence type="ECO:0000256" key="2">
    <source>
        <dbReference type="SAM" id="Phobius"/>
    </source>
</evidence>
<feature type="transmembrane region" description="Helical" evidence="2">
    <location>
        <begin position="125"/>
        <end position="147"/>
    </location>
</feature>
<evidence type="ECO:0000256" key="1">
    <source>
        <dbReference type="SAM" id="MobiDB-lite"/>
    </source>
</evidence>
<reference evidence="3 4" key="1">
    <citation type="journal article" date="2015" name="Sci. Rep.">
        <title>Genome of the facultative scuticociliatosis pathogen Pseudocohnilembus persalinus provides insight into its virulence through horizontal gene transfer.</title>
        <authorList>
            <person name="Xiong J."/>
            <person name="Wang G."/>
            <person name="Cheng J."/>
            <person name="Tian M."/>
            <person name="Pan X."/>
            <person name="Warren A."/>
            <person name="Jiang C."/>
            <person name="Yuan D."/>
            <person name="Miao W."/>
        </authorList>
    </citation>
    <scope>NUCLEOTIDE SEQUENCE [LARGE SCALE GENOMIC DNA]</scope>
    <source>
        <strain evidence="3">36N120E</strain>
    </source>
</reference>
<keyword evidence="2" id="KW-1133">Transmembrane helix</keyword>
<feature type="compositionally biased region" description="Low complexity" evidence="1">
    <location>
        <begin position="176"/>
        <end position="189"/>
    </location>
</feature>
<feature type="transmembrane region" description="Helical" evidence="2">
    <location>
        <begin position="86"/>
        <end position="105"/>
    </location>
</feature>
<dbReference type="EMBL" id="LDAU01000223">
    <property type="protein sequence ID" value="KRW98996.1"/>
    <property type="molecule type" value="Genomic_DNA"/>
</dbReference>
<keyword evidence="2" id="KW-0812">Transmembrane</keyword>
<organism evidence="3 4">
    <name type="scientific">Pseudocohnilembus persalinus</name>
    <name type="common">Ciliate</name>
    <dbReference type="NCBI Taxonomy" id="266149"/>
    <lineage>
        <taxon>Eukaryota</taxon>
        <taxon>Sar</taxon>
        <taxon>Alveolata</taxon>
        <taxon>Ciliophora</taxon>
        <taxon>Intramacronucleata</taxon>
        <taxon>Oligohymenophorea</taxon>
        <taxon>Scuticociliatia</taxon>
        <taxon>Philasterida</taxon>
        <taxon>Pseudocohnilembidae</taxon>
        <taxon>Pseudocohnilembus</taxon>
    </lineage>
</organism>
<sequence length="240" mass="27122">MSHLKIAKTLQKQRKILNIILILCMIFLNNQAIAQDSEDNSDDNSSERSSRIGGTGIGGGVLIILIAGAISIVICFLSPGTAKPEFVAVGGLILPIFFIILFALMPKDADKEDDEDTVEEDSQGVVKYIVQALLIVGGLISLLWLLVEEVFQERYTRLPENWIRKQDQDKKKQEQKTNLLKQNQQNQQEDPNSQLNRNKDDIRDWTKGEKQNINSDVMGNFDASRTHNKDFLQSRLNQNI</sequence>